<keyword evidence="3 4" id="KW-0949">S-adenosyl-L-methionine</keyword>
<feature type="region of interest" description="Disordered" evidence="5">
    <location>
        <begin position="1"/>
        <end position="21"/>
    </location>
</feature>
<dbReference type="GO" id="GO:0042054">
    <property type="term" value="F:histone methyltransferase activity"/>
    <property type="evidence" value="ECO:0007669"/>
    <property type="project" value="TreeGrafter"/>
</dbReference>
<evidence type="ECO:0000313" key="8">
    <source>
        <dbReference type="EMBL" id="KXZ54986.1"/>
    </source>
</evidence>
<protein>
    <submittedName>
        <fullName evidence="8">Uncharacterized protein</fullName>
    </submittedName>
</protein>
<keyword evidence="1 4" id="KW-0489">Methyltransferase</keyword>
<dbReference type="PANTHER" id="PTHR11006:SF89">
    <property type="entry name" value="PROTEIN ARGININE N-METHYLTRANSFERASE 3-RELATED"/>
    <property type="match status" value="1"/>
</dbReference>
<dbReference type="GO" id="GO:0005634">
    <property type="term" value="C:nucleus"/>
    <property type="evidence" value="ECO:0007669"/>
    <property type="project" value="TreeGrafter"/>
</dbReference>
<dbReference type="Pfam" id="PF22528">
    <property type="entry name" value="PRMT_C"/>
    <property type="match status" value="1"/>
</dbReference>
<organism evidence="8 9">
    <name type="scientific">Gonium pectorale</name>
    <name type="common">Green alga</name>
    <dbReference type="NCBI Taxonomy" id="33097"/>
    <lineage>
        <taxon>Eukaryota</taxon>
        <taxon>Viridiplantae</taxon>
        <taxon>Chlorophyta</taxon>
        <taxon>core chlorophytes</taxon>
        <taxon>Chlorophyceae</taxon>
        <taxon>CS clade</taxon>
        <taxon>Chlamydomonadales</taxon>
        <taxon>Volvocaceae</taxon>
        <taxon>Gonium</taxon>
    </lineage>
</organism>
<evidence type="ECO:0000313" key="9">
    <source>
        <dbReference type="Proteomes" id="UP000075714"/>
    </source>
</evidence>
<name>A0A150GYL0_GONPE</name>
<dbReference type="STRING" id="33097.A0A150GYL0"/>
<dbReference type="Pfam" id="PF13649">
    <property type="entry name" value="Methyltransf_25"/>
    <property type="match status" value="1"/>
</dbReference>
<reference evidence="9" key="1">
    <citation type="journal article" date="2016" name="Nat. Commun.">
        <title>The Gonium pectorale genome demonstrates co-option of cell cycle regulation during the evolution of multicellularity.</title>
        <authorList>
            <person name="Hanschen E.R."/>
            <person name="Marriage T.N."/>
            <person name="Ferris P.J."/>
            <person name="Hamaji T."/>
            <person name="Toyoda A."/>
            <person name="Fujiyama A."/>
            <person name="Neme R."/>
            <person name="Noguchi H."/>
            <person name="Minakuchi Y."/>
            <person name="Suzuki M."/>
            <person name="Kawai-Toyooka H."/>
            <person name="Smith D.R."/>
            <person name="Sparks H."/>
            <person name="Anderson J."/>
            <person name="Bakaric R."/>
            <person name="Luria V."/>
            <person name="Karger A."/>
            <person name="Kirschner M.W."/>
            <person name="Durand P.M."/>
            <person name="Michod R.E."/>
            <person name="Nozaki H."/>
            <person name="Olson B.J."/>
        </authorList>
    </citation>
    <scope>NUCLEOTIDE SEQUENCE [LARGE SCALE GENOMIC DNA]</scope>
    <source>
        <strain evidence="9">NIES-2863</strain>
    </source>
</reference>
<dbReference type="PROSITE" id="PS51678">
    <property type="entry name" value="SAM_MT_PRMT"/>
    <property type="match status" value="1"/>
</dbReference>
<evidence type="ECO:0000256" key="2">
    <source>
        <dbReference type="ARBA" id="ARBA00022679"/>
    </source>
</evidence>
<dbReference type="SUPFAM" id="SSF53335">
    <property type="entry name" value="S-adenosyl-L-methionine-dependent methyltransferases"/>
    <property type="match status" value="1"/>
</dbReference>
<dbReference type="EMBL" id="LSYV01000004">
    <property type="protein sequence ID" value="KXZ54986.1"/>
    <property type="molecule type" value="Genomic_DNA"/>
</dbReference>
<feature type="domain" description="Methyltransferase" evidence="6">
    <location>
        <begin position="73"/>
        <end position="174"/>
    </location>
</feature>
<dbReference type="Gene3D" id="3.40.50.150">
    <property type="entry name" value="Vaccinia Virus protein VP39"/>
    <property type="match status" value="1"/>
</dbReference>
<dbReference type="InterPro" id="IPR029063">
    <property type="entry name" value="SAM-dependent_MTases_sf"/>
</dbReference>
<sequence>MAQGEDEEGEEAEESEAGEAPVLPSGAELAAAYFRSWDNPTRHLPLLQDKALSAAWSAALASAPPGTFEGKTVLEVGCGVGLLSVMAAKAGAARVIAVDGSAGAADAARRVARANGLQDRITVVHGAIQDVDLPGVAPGGVDVILSNWMGPGLLGGGMLPGLAHAVETWLRPGGLVLPDTASLWAVGLEDREALQDAKKTWGSVAGVDMTAALAQVIQHPRLDAARRKAQLLTAPQQLAQWRTSELRTGAVVDPAIGAYARCPLRLVAEREDRMFGLMLYWDAAWTFGGALGPGDGKPAVRLSTGPTAPATHYKQLVINFPRSLLLAPGDVLAGELELRPGGTDPRDLEVALRLAQQGGGAAAGSGAVAPIVGTFRVPYDLA</sequence>
<evidence type="ECO:0000259" key="6">
    <source>
        <dbReference type="Pfam" id="PF13649"/>
    </source>
</evidence>
<feature type="compositionally biased region" description="Acidic residues" evidence="5">
    <location>
        <begin position="1"/>
        <end position="17"/>
    </location>
</feature>
<dbReference type="InterPro" id="IPR041698">
    <property type="entry name" value="Methyltransf_25"/>
</dbReference>
<feature type="domain" description="Protein arginine N-methyltransferase" evidence="7">
    <location>
        <begin position="179"/>
        <end position="356"/>
    </location>
</feature>
<dbReference type="AlphaFoldDB" id="A0A150GYL0"/>
<evidence type="ECO:0000256" key="1">
    <source>
        <dbReference type="ARBA" id="ARBA00022603"/>
    </source>
</evidence>
<keyword evidence="9" id="KW-1185">Reference proteome</keyword>
<dbReference type="OrthoDB" id="7848332at2759"/>
<dbReference type="Proteomes" id="UP000075714">
    <property type="component" value="Unassembled WGS sequence"/>
</dbReference>
<dbReference type="InterPro" id="IPR055135">
    <property type="entry name" value="PRMT_dom"/>
</dbReference>
<evidence type="ECO:0000256" key="3">
    <source>
        <dbReference type="ARBA" id="ARBA00022691"/>
    </source>
</evidence>
<evidence type="ECO:0000259" key="7">
    <source>
        <dbReference type="Pfam" id="PF22528"/>
    </source>
</evidence>
<comment type="caution">
    <text evidence="8">The sequence shown here is derived from an EMBL/GenBank/DDBJ whole genome shotgun (WGS) entry which is preliminary data.</text>
</comment>
<accession>A0A150GYL0</accession>
<evidence type="ECO:0000256" key="4">
    <source>
        <dbReference type="PROSITE-ProRule" id="PRU01015"/>
    </source>
</evidence>
<dbReference type="InterPro" id="IPR025799">
    <property type="entry name" value="Arg_MeTrfase"/>
</dbReference>
<dbReference type="PANTHER" id="PTHR11006">
    <property type="entry name" value="PROTEIN ARGININE N-METHYLTRANSFERASE"/>
    <property type="match status" value="1"/>
</dbReference>
<dbReference type="CDD" id="cd02440">
    <property type="entry name" value="AdoMet_MTases"/>
    <property type="match status" value="1"/>
</dbReference>
<dbReference type="Gene3D" id="2.70.160.11">
    <property type="entry name" value="Hnrnp arginine n-methyltransferase1"/>
    <property type="match status" value="1"/>
</dbReference>
<evidence type="ECO:0000256" key="5">
    <source>
        <dbReference type="SAM" id="MobiDB-lite"/>
    </source>
</evidence>
<gene>
    <name evidence="8" type="ORF">GPECTOR_3g151</name>
</gene>
<dbReference type="GO" id="GO:0016274">
    <property type="term" value="F:protein-arginine N-methyltransferase activity"/>
    <property type="evidence" value="ECO:0007669"/>
    <property type="project" value="InterPro"/>
</dbReference>
<proteinExistence type="predicted"/>
<dbReference type="GO" id="GO:0032259">
    <property type="term" value="P:methylation"/>
    <property type="evidence" value="ECO:0007669"/>
    <property type="project" value="UniProtKB-KW"/>
</dbReference>
<keyword evidence="2 4" id="KW-0808">Transferase</keyword>